<evidence type="ECO:0000313" key="2">
    <source>
        <dbReference type="Proteomes" id="UP000528945"/>
    </source>
</evidence>
<reference evidence="1 2" key="1">
    <citation type="submission" date="2020-08" db="EMBL/GenBank/DDBJ databases">
        <title>Genomic Encyclopedia of Type Strains, Phase IV (KMG-IV): sequencing the most valuable type-strain genomes for metagenomic binning, comparative biology and taxonomic classification.</title>
        <authorList>
            <person name="Goeker M."/>
        </authorList>
    </citation>
    <scope>NUCLEOTIDE SEQUENCE [LARGE SCALE GENOMIC DNA]</scope>
    <source>
        <strain evidence="1 2">DSM 15581</strain>
    </source>
</reference>
<name>A0AAW3TSF7_9SPHN</name>
<evidence type="ECO:0000313" key="1">
    <source>
        <dbReference type="EMBL" id="MBB3874355.1"/>
    </source>
</evidence>
<dbReference type="Proteomes" id="UP000528945">
    <property type="component" value="Unassembled WGS sequence"/>
</dbReference>
<dbReference type="EMBL" id="JACIDB010000001">
    <property type="protein sequence ID" value="MBB3874355.1"/>
    <property type="molecule type" value="Genomic_DNA"/>
</dbReference>
<dbReference type="AlphaFoldDB" id="A0AAW3TSF7"/>
<sequence length="64" mass="7378">MTDTPSETPVFRSGPEELAYLRRRAEEHRQSAEKAADMGSRAIHLRLEQLYREQLGLLEIVLPD</sequence>
<comment type="caution">
    <text evidence="1">The sequence shown here is derived from an EMBL/GenBank/DDBJ whole genome shotgun (WGS) entry which is preliminary data.</text>
</comment>
<gene>
    <name evidence="1" type="ORF">GGR47_000571</name>
</gene>
<keyword evidence="2" id="KW-1185">Reference proteome</keyword>
<dbReference type="RefSeq" id="WP_183949423.1">
    <property type="nucleotide sequence ID" value="NZ_JACIDB010000001.1"/>
</dbReference>
<protein>
    <submittedName>
        <fullName evidence="1">Uncharacterized protein</fullName>
    </submittedName>
</protein>
<organism evidence="1 2">
    <name type="scientific">Sphingomonas aquatilis</name>
    <dbReference type="NCBI Taxonomy" id="93063"/>
    <lineage>
        <taxon>Bacteria</taxon>
        <taxon>Pseudomonadati</taxon>
        <taxon>Pseudomonadota</taxon>
        <taxon>Alphaproteobacteria</taxon>
        <taxon>Sphingomonadales</taxon>
        <taxon>Sphingomonadaceae</taxon>
        <taxon>Sphingomonas</taxon>
    </lineage>
</organism>
<proteinExistence type="predicted"/>
<accession>A0AAW3TSF7</accession>